<dbReference type="STRING" id="407821.A0A087U9S3"/>
<dbReference type="PANTHER" id="PTHR23349">
    <property type="entry name" value="BASIC HELIX-LOOP-HELIX TRANSCRIPTION FACTOR, TWIST"/>
    <property type="match status" value="1"/>
</dbReference>
<dbReference type="GO" id="GO:0000977">
    <property type="term" value="F:RNA polymerase II transcription regulatory region sequence-specific DNA binding"/>
    <property type="evidence" value="ECO:0007669"/>
    <property type="project" value="TreeGrafter"/>
</dbReference>
<keyword evidence="4" id="KW-0539">Nucleus</keyword>
<dbReference type="Pfam" id="PF00010">
    <property type="entry name" value="HLH"/>
    <property type="match status" value="1"/>
</dbReference>
<dbReference type="GO" id="GO:0046983">
    <property type="term" value="F:protein dimerization activity"/>
    <property type="evidence" value="ECO:0007669"/>
    <property type="project" value="InterPro"/>
</dbReference>
<reference evidence="7 8" key="1">
    <citation type="submission" date="2013-11" db="EMBL/GenBank/DDBJ databases">
        <title>Genome sequencing of Stegodyphus mimosarum.</title>
        <authorList>
            <person name="Bechsgaard J."/>
        </authorList>
    </citation>
    <scope>NUCLEOTIDE SEQUENCE [LARGE SCALE GENOMIC DNA]</scope>
</reference>
<dbReference type="AlphaFoldDB" id="A0A087U9S3"/>
<feature type="compositionally biased region" description="Polar residues" evidence="5">
    <location>
        <begin position="158"/>
        <end position="169"/>
    </location>
</feature>
<name>A0A087U9S3_STEMI</name>
<comment type="subcellular location">
    <subcellularLocation>
        <location evidence="1">Nucleus</location>
    </subcellularLocation>
</comment>
<dbReference type="Proteomes" id="UP000054359">
    <property type="component" value="Unassembled WGS sequence"/>
</dbReference>
<dbReference type="InterPro" id="IPR011598">
    <property type="entry name" value="bHLH_dom"/>
</dbReference>
<gene>
    <name evidence="7" type="ORF">X975_26226</name>
</gene>
<feature type="domain" description="BHLH" evidence="6">
    <location>
        <begin position="97"/>
        <end position="149"/>
    </location>
</feature>
<organism evidence="7 8">
    <name type="scientific">Stegodyphus mimosarum</name>
    <name type="common">African social velvet spider</name>
    <dbReference type="NCBI Taxonomy" id="407821"/>
    <lineage>
        <taxon>Eukaryota</taxon>
        <taxon>Metazoa</taxon>
        <taxon>Ecdysozoa</taxon>
        <taxon>Arthropoda</taxon>
        <taxon>Chelicerata</taxon>
        <taxon>Arachnida</taxon>
        <taxon>Araneae</taxon>
        <taxon>Araneomorphae</taxon>
        <taxon>Entelegynae</taxon>
        <taxon>Eresoidea</taxon>
        <taxon>Eresidae</taxon>
        <taxon>Stegodyphus</taxon>
    </lineage>
</organism>
<feature type="non-terminal residue" evidence="7">
    <location>
        <position position="210"/>
    </location>
</feature>
<dbReference type="SMART" id="SM00353">
    <property type="entry name" value="HLH"/>
    <property type="match status" value="1"/>
</dbReference>
<dbReference type="InterPro" id="IPR036638">
    <property type="entry name" value="HLH_DNA-bd_sf"/>
</dbReference>
<feature type="region of interest" description="Disordered" evidence="5">
    <location>
        <begin position="84"/>
        <end position="103"/>
    </location>
</feature>
<dbReference type="GO" id="GO:0005634">
    <property type="term" value="C:nucleus"/>
    <property type="evidence" value="ECO:0007669"/>
    <property type="project" value="UniProtKB-SubCell"/>
</dbReference>
<sequence>MASMALLNGNHSENLLNSATCYLVSTSSGSNTLMTNSLSPAATDSSPSTVTAQRIAPKLPDHHKYHQQDSTELLRCKRRIQLGHLPSSGKSMNPQPAAVARRNERERNRVRLVNLGFATLRQHVPNSTKNKKMSKVDTLRSAVEYIKSLQELLGETTTGMMNQGGTIDENSYPTGGQSSTGSPTPSLCSEASSPYDVMHGEEDDELMDFT</sequence>
<keyword evidence="2" id="KW-0524">Neurogenesis</keyword>
<evidence type="ECO:0000256" key="2">
    <source>
        <dbReference type="ARBA" id="ARBA00022902"/>
    </source>
</evidence>
<dbReference type="InterPro" id="IPR050283">
    <property type="entry name" value="E-box_TF_Regulators"/>
</dbReference>
<feature type="region of interest" description="Disordered" evidence="5">
    <location>
        <begin position="158"/>
        <end position="210"/>
    </location>
</feature>
<dbReference type="CDD" id="cd19723">
    <property type="entry name" value="bHLH_TS_ASCL1_like"/>
    <property type="match status" value="1"/>
</dbReference>
<dbReference type="OrthoDB" id="5976910at2759"/>
<evidence type="ECO:0000256" key="4">
    <source>
        <dbReference type="ARBA" id="ARBA00023242"/>
    </source>
</evidence>
<proteinExistence type="predicted"/>
<dbReference type="PROSITE" id="PS50888">
    <property type="entry name" value="BHLH"/>
    <property type="match status" value="1"/>
</dbReference>
<protein>
    <submittedName>
        <fullName evidence="7">Achaete-scute-like protein</fullName>
    </submittedName>
</protein>
<evidence type="ECO:0000256" key="1">
    <source>
        <dbReference type="ARBA" id="ARBA00004123"/>
    </source>
</evidence>
<feature type="compositionally biased region" description="Low complexity" evidence="5">
    <location>
        <begin position="171"/>
        <end position="186"/>
    </location>
</feature>
<dbReference type="GO" id="GO:0000981">
    <property type="term" value="F:DNA-binding transcription factor activity, RNA polymerase II-specific"/>
    <property type="evidence" value="ECO:0007669"/>
    <property type="project" value="TreeGrafter"/>
</dbReference>
<dbReference type="FunFam" id="4.10.280.10:FF:000029">
    <property type="entry name" value="Achaete-scute family bHLH transcription factor 1"/>
    <property type="match status" value="1"/>
</dbReference>
<dbReference type="OMA" id="CKRRIQL"/>
<keyword evidence="3" id="KW-0238">DNA-binding</keyword>
<keyword evidence="8" id="KW-1185">Reference proteome</keyword>
<evidence type="ECO:0000313" key="7">
    <source>
        <dbReference type="EMBL" id="KFM74112.1"/>
    </source>
</evidence>
<evidence type="ECO:0000259" key="6">
    <source>
        <dbReference type="PROSITE" id="PS50888"/>
    </source>
</evidence>
<dbReference type="PANTHER" id="PTHR23349:SF108">
    <property type="entry name" value="BHLH DOMAIN-CONTAINING PROTEIN"/>
    <property type="match status" value="1"/>
</dbReference>
<dbReference type="GO" id="GO:0007399">
    <property type="term" value="P:nervous system development"/>
    <property type="evidence" value="ECO:0007669"/>
    <property type="project" value="UniProtKB-KW"/>
</dbReference>
<feature type="compositionally biased region" description="Acidic residues" evidence="5">
    <location>
        <begin position="201"/>
        <end position="210"/>
    </location>
</feature>
<dbReference type="Gene3D" id="4.10.280.10">
    <property type="entry name" value="Helix-loop-helix DNA-binding domain"/>
    <property type="match status" value="1"/>
</dbReference>
<dbReference type="EMBL" id="KK118874">
    <property type="protein sequence ID" value="KFM74112.1"/>
    <property type="molecule type" value="Genomic_DNA"/>
</dbReference>
<evidence type="ECO:0000256" key="5">
    <source>
        <dbReference type="SAM" id="MobiDB-lite"/>
    </source>
</evidence>
<dbReference type="SUPFAM" id="SSF47459">
    <property type="entry name" value="HLH, helix-loop-helix DNA-binding domain"/>
    <property type="match status" value="1"/>
</dbReference>
<evidence type="ECO:0000313" key="8">
    <source>
        <dbReference type="Proteomes" id="UP000054359"/>
    </source>
</evidence>
<accession>A0A087U9S3</accession>
<evidence type="ECO:0000256" key="3">
    <source>
        <dbReference type="ARBA" id="ARBA00023125"/>
    </source>
</evidence>